<name>A0A839A5Z8_9LACT</name>
<dbReference type="InterPro" id="IPR008927">
    <property type="entry name" value="6-PGluconate_DH-like_C_sf"/>
</dbReference>
<accession>A0A839A5Z8</accession>
<dbReference type="Proteomes" id="UP000571018">
    <property type="component" value="Unassembled WGS sequence"/>
</dbReference>
<dbReference type="Gene3D" id="1.10.1040.10">
    <property type="entry name" value="N-(1-d-carboxylethyl)-l-norvaline Dehydrogenase, domain 2"/>
    <property type="match status" value="1"/>
</dbReference>
<dbReference type="InterPro" id="IPR013328">
    <property type="entry name" value="6PGD_dom2"/>
</dbReference>
<protein>
    <submittedName>
        <fullName evidence="1">Uncharacterized protein</fullName>
    </submittedName>
</protein>
<organism evidence="1 2">
    <name type="scientific">Ruoffia halotolerans</name>
    <dbReference type="NCBI Taxonomy" id="2748684"/>
    <lineage>
        <taxon>Bacteria</taxon>
        <taxon>Bacillati</taxon>
        <taxon>Bacillota</taxon>
        <taxon>Bacilli</taxon>
        <taxon>Lactobacillales</taxon>
        <taxon>Aerococcaceae</taxon>
        <taxon>Ruoffia</taxon>
    </lineage>
</organism>
<evidence type="ECO:0000313" key="2">
    <source>
        <dbReference type="Proteomes" id="UP000571018"/>
    </source>
</evidence>
<proteinExistence type="predicted"/>
<keyword evidence="2" id="KW-1185">Reference proteome</keyword>
<reference evidence="1 2" key="1">
    <citation type="submission" date="2020-06" db="EMBL/GenBank/DDBJ databases">
        <title>Reclassification of Facklamia ignava, Facklamia soureckii and Facklami tabacinasalis as Falseniella iganva gen. nov., comb. nov., Hutsoniella ignava gen. nov., comb. nov., and Ruoffia tabacinasalis gen. nov., comb. nov and description of Ruoffia haltotolerans sp. nov., isolated from hypersaline Inland Sea of Qatar.</title>
        <authorList>
            <person name="Fotedar R."/>
            <person name="Sankaranarayanan K."/>
            <person name="Lawson P."/>
            <person name="Caldwell M."/>
            <person name="Zeyara A."/>
            <person name="Al Malki A."/>
            <person name="Ali M."/>
        </authorList>
    </citation>
    <scope>NUCLEOTIDE SEQUENCE [LARGE SCALE GENOMIC DNA]</scope>
    <source>
        <strain evidence="1 2">INB8</strain>
    </source>
</reference>
<dbReference type="EMBL" id="JACAOA010000011">
    <property type="protein sequence ID" value="MBA5729240.1"/>
    <property type="molecule type" value="Genomic_DNA"/>
</dbReference>
<dbReference type="AlphaFoldDB" id="A0A839A5Z8"/>
<evidence type="ECO:0000313" key="1">
    <source>
        <dbReference type="EMBL" id="MBA5729240.1"/>
    </source>
</evidence>
<gene>
    <name evidence="1" type="ORF">HW423_05520</name>
</gene>
<comment type="caution">
    <text evidence="1">The sequence shown here is derived from an EMBL/GenBank/DDBJ whole genome shotgun (WGS) entry which is preliminary data.</text>
</comment>
<dbReference type="SUPFAM" id="SSF48179">
    <property type="entry name" value="6-phosphogluconate dehydrogenase C-terminal domain-like"/>
    <property type="match status" value="1"/>
</dbReference>
<sequence>MVHKGIEYGMMQVIAEG</sequence>